<dbReference type="GeneTree" id="ENSGT01000000219677"/>
<organism evidence="1 2">
    <name type="scientific">Oncorhynchus tshawytscha</name>
    <name type="common">Chinook salmon</name>
    <name type="synonym">Salmo tshawytscha</name>
    <dbReference type="NCBI Taxonomy" id="74940"/>
    <lineage>
        <taxon>Eukaryota</taxon>
        <taxon>Metazoa</taxon>
        <taxon>Chordata</taxon>
        <taxon>Craniata</taxon>
        <taxon>Vertebrata</taxon>
        <taxon>Euteleostomi</taxon>
        <taxon>Actinopterygii</taxon>
        <taxon>Neopterygii</taxon>
        <taxon>Teleostei</taxon>
        <taxon>Protacanthopterygii</taxon>
        <taxon>Salmoniformes</taxon>
        <taxon>Salmonidae</taxon>
        <taxon>Salmoninae</taxon>
        <taxon>Oncorhynchus</taxon>
    </lineage>
</organism>
<dbReference type="Proteomes" id="UP000694402">
    <property type="component" value="Unassembled WGS sequence"/>
</dbReference>
<dbReference type="AlphaFoldDB" id="A0A8C8J460"/>
<evidence type="ECO:0000313" key="1">
    <source>
        <dbReference type="Ensembl" id="ENSOTSP00005088932.2"/>
    </source>
</evidence>
<proteinExistence type="predicted"/>
<reference evidence="1" key="1">
    <citation type="submission" date="2025-08" db="UniProtKB">
        <authorList>
            <consortium name="Ensembl"/>
        </authorList>
    </citation>
    <scope>IDENTIFICATION</scope>
</reference>
<protein>
    <submittedName>
        <fullName evidence="1">Uncharacterized protein</fullName>
    </submittedName>
</protein>
<evidence type="ECO:0000313" key="2">
    <source>
        <dbReference type="Proteomes" id="UP000694402"/>
    </source>
</evidence>
<dbReference type="Ensembl" id="ENSOTST00005096545.2">
    <property type="protein sequence ID" value="ENSOTSP00005088932.2"/>
    <property type="gene ID" value="ENSOTSG00005041883.2"/>
</dbReference>
<keyword evidence="2" id="KW-1185">Reference proteome</keyword>
<sequence>MEPKSQKIEVVVTGAEVFGCARLDIRRVTGCVKGDVPSFQDDAERLFNEWSNYHHVYFSPEAMNWWTRTQAFCGLLKVLEIKERLHQDFTCPELSGHLDKLQMDEGCQEKIQEIKQE</sequence>
<accession>A0A8C8J460</accession>
<reference evidence="1" key="2">
    <citation type="submission" date="2025-09" db="UniProtKB">
        <authorList>
            <consortium name="Ensembl"/>
        </authorList>
    </citation>
    <scope>IDENTIFICATION</scope>
</reference>
<name>A0A8C8J460_ONCTS</name>